<organism evidence="3 4">
    <name type="scientific">Lingula anatina</name>
    <name type="common">Brachiopod</name>
    <name type="synonym">Lingula unguis</name>
    <dbReference type="NCBI Taxonomy" id="7574"/>
    <lineage>
        <taxon>Eukaryota</taxon>
        <taxon>Metazoa</taxon>
        <taxon>Spiralia</taxon>
        <taxon>Lophotrochozoa</taxon>
        <taxon>Brachiopoda</taxon>
        <taxon>Linguliformea</taxon>
        <taxon>Lingulata</taxon>
        <taxon>Lingulida</taxon>
        <taxon>Linguloidea</taxon>
        <taxon>Lingulidae</taxon>
        <taxon>Lingula</taxon>
    </lineage>
</organism>
<proteinExistence type="predicted"/>
<keyword evidence="3" id="KW-1185">Reference proteome</keyword>
<dbReference type="InterPro" id="IPR013106">
    <property type="entry name" value="Ig_V-set"/>
</dbReference>
<feature type="transmembrane region" description="Helical" evidence="1">
    <location>
        <begin position="12"/>
        <end position="33"/>
    </location>
</feature>
<evidence type="ECO:0000259" key="2">
    <source>
        <dbReference type="PROSITE" id="PS50835"/>
    </source>
</evidence>
<dbReference type="GeneID" id="106180432"/>
<feature type="transmembrane region" description="Helical" evidence="1">
    <location>
        <begin position="172"/>
        <end position="193"/>
    </location>
</feature>
<feature type="domain" description="Ig-like" evidence="2">
    <location>
        <begin position="41"/>
        <end position="117"/>
    </location>
</feature>
<evidence type="ECO:0000313" key="4">
    <source>
        <dbReference type="RefSeq" id="XP_013419868.1"/>
    </source>
</evidence>
<keyword evidence="1" id="KW-0472">Membrane</keyword>
<gene>
    <name evidence="4" type="primary">LOC106180432</name>
</gene>
<dbReference type="Proteomes" id="UP000085678">
    <property type="component" value="Unplaced"/>
</dbReference>
<keyword evidence="1" id="KW-1133">Transmembrane helix</keyword>
<dbReference type="InterPro" id="IPR007110">
    <property type="entry name" value="Ig-like_dom"/>
</dbReference>
<dbReference type="AlphaFoldDB" id="A0A1S3KB52"/>
<name>A0A1S3KB52_LINAN</name>
<dbReference type="InterPro" id="IPR036179">
    <property type="entry name" value="Ig-like_dom_sf"/>
</dbReference>
<dbReference type="SUPFAM" id="SSF48726">
    <property type="entry name" value="Immunoglobulin"/>
    <property type="match status" value="1"/>
</dbReference>
<reference evidence="4" key="1">
    <citation type="submission" date="2025-08" db="UniProtKB">
        <authorList>
            <consortium name="RefSeq"/>
        </authorList>
    </citation>
    <scope>IDENTIFICATION</scope>
    <source>
        <tissue evidence="4">Gonads</tissue>
    </source>
</reference>
<sequence length="195" mass="21033">MGGGEVTRAGFTMICALLSICSFSHCGALASLYRDMKVLVGEEMLLECHSNLSNINSVDWYVNHSSTQTPIASWNPGGQPEVYVPLNKMRDKLVTPSGDLSIAEVDRYHAGVYTCIVIGENGVEWKIQYNVVLVFKGSTTLESAFQDVTGSTPNPKVQGLTSPATPSVGTSLFASFKIIFCLIWSGLGILYLASN</sequence>
<dbReference type="InterPro" id="IPR003599">
    <property type="entry name" value="Ig_sub"/>
</dbReference>
<dbReference type="KEGG" id="lak:106180432"/>
<dbReference type="InterPro" id="IPR013783">
    <property type="entry name" value="Ig-like_fold"/>
</dbReference>
<dbReference type="SMART" id="SM00409">
    <property type="entry name" value="IG"/>
    <property type="match status" value="1"/>
</dbReference>
<protein>
    <submittedName>
        <fullName evidence="4">Uncharacterized protein LOC106180432</fullName>
    </submittedName>
</protein>
<dbReference type="Pfam" id="PF07686">
    <property type="entry name" value="V-set"/>
    <property type="match status" value="1"/>
</dbReference>
<evidence type="ECO:0000256" key="1">
    <source>
        <dbReference type="SAM" id="Phobius"/>
    </source>
</evidence>
<dbReference type="RefSeq" id="XP_013419868.1">
    <property type="nucleotide sequence ID" value="XM_013564414.2"/>
</dbReference>
<keyword evidence="1" id="KW-0812">Transmembrane</keyword>
<dbReference type="InParanoid" id="A0A1S3KB52"/>
<evidence type="ECO:0000313" key="3">
    <source>
        <dbReference type="Proteomes" id="UP000085678"/>
    </source>
</evidence>
<accession>A0A1S3KB52</accession>
<dbReference type="Gene3D" id="2.60.40.10">
    <property type="entry name" value="Immunoglobulins"/>
    <property type="match status" value="1"/>
</dbReference>
<dbReference type="PROSITE" id="PS50835">
    <property type="entry name" value="IG_LIKE"/>
    <property type="match status" value="1"/>
</dbReference>